<keyword evidence="2" id="KW-1185">Reference proteome</keyword>
<organism evidence="1 2">
    <name type="scientific">Pseudotabrizicola sediminis</name>
    <dbReference type="NCBI Taxonomy" id="2486418"/>
    <lineage>
        <taxon>Bacteria</taxon>
        <taxon>Pseudomonadati</taxon>
        <taxon>Pseudomonadota</taxon>
        <taxon>Alphaproteobacteria</taxon>
        <taxon>Rhodobacterales</taxon>
        <taxon>Paracoccaceae</taxon>
        <taxon>Pseudotabrizicola</taxon>
    </lineage>
</organism>
<gene>
    <name evidence="1" type="ORF">EEB11_03970</name>
</gene>
<proteinExistence type="predicted"/>
<sequence length="73" mass="7920">MGFQWLQSPKAQHSPISLTLACPTNDSPQYSIPAFLDRPLALTGMNLFTALLQSTAQPGRLSNGLTILQIHSL</sequence>
<reference evidence="1 2" key="1">
    <citation type="submission" date="2018-11" db="EMBL/GenBank/DDBJ databases">
        <title>Tabrizicola sp. isolated from sediment of alpine lake.</title>
        <authorList>
            <person name="Liu Z."/>
        </authorList>
    </citation>
    <scope>NUCLEOTIDE SEQUENCE [LARGE SCALE GENOMIC DNA]</scope>
    <source>
        <strain evidence="1 2">DRYC-M-16</strain>
    </source>
</reference>
<dbReference type="EMBL" id="RPEM01000002">
    <property type="protein sequence ID" value="TGD44733.1"/>
    <property type="molecule type" value="Genomic_DNA"/>
</dbReference>
<comment type="caution">
    <text evidence="1">The sequence shown here is derived from an EMBL/GenBank/DDBJ whole genome shotgun (WGS) entry which is preliminary data.</text>
</comment>
<name>A0ABY2KPU9_9RHOB</name>
<protein>
    <submittedName>
        <fullName evidence="1">Uncharacterized protein</fullName>
    </submittedName>
</protein>
<dbReference type="Proteomes" id="UP000297741">
    <property type="component" value="Unassembled WGS sequence"/>
</dbReference>
<evidence type="ECO:0000313" key="2">
    <source>
        <dbReference type="Proteomes" id="UP000297741"/>
    </source>
</evidence>
<accession>A0ABY2KPU9</accession>
<evidence type="ECO:0000313" key="1">
    <source>
        <dbReference type="EMBL" id="TGD44733.1"/>
    </source>
</evidence>